<dbReference type="GO" id="GO:0005886">
    <property type="term" value="C:plasma membrane"/>
    <property type="evidence" value="ECO:0007669"/>
    <property type="project" value="UniProtKB-SubCell"/>
</dbReference>
<evidence type="ECO:0000256" key="4">
    <source>
        <dbReference type="ARBA" id="ARBA00022989"/>
    </source>
</evidence>
<organism evidence="8">
    <name type="scientific">Sulfurovum sp. enrichment culture clone C5</name>
    <dbReference type="NCBI Taxonomy" id="497650"/>
    <lineage>
        <taxon>Bacteria</taxon>
        <taxon>Pseudomonadati</taxon>
        <taxon>Campylobacterota</taxon>
        <taxon>Epsilonproteobacteria</taxon>
        <taxon>Campylobacterales</taxon>
        <taxon>Sulfurovaceae</taxon>
        <taxon>Sulfurovum</taxon>
        <taxon>environmental samples</taxon>
    </lineage>
</organism>
<keyword evidence="8" id="KW-0808">Transferase</keyword>
<gene>
    <name evidence="8" type="ORF">BN3087_820012</name>
</gene>
<dbReference type="PANTHER" id="PTHR32309:SF13">
    <property type="entry name" value="FERRIC ENTEROBACTIN TRANSPORT PROTEIN FEPE"/>
    <property type="match status" value="1"/>
</dbReference>
<dbReference type="EC" id="2.7.10.2" evidence="8"/>
<dbReference type="AlphaFoldDB" id="A0A0S4XQ20"/>
<sequence length="121" mass="14064">MRALSELKQQSNIQEDEIDLKEIWSVIVRRKILIGSIALAIFLLSVIYAFWSTNIHSTYASIEVQDTKRNIFRPEQVDIFAGEIGSGLGIDNEMEILQSRELLIELMNKMPLNTRYFQKKF</sequence>
<evidence type="ECO:0000256" key="2">
    <source>
        <dbReference type="ARBA" id="ARBA00022475"/>
    </source>
</evidence>
<evidence type="ECO:0000256" key="1">
    <source>
        <dbReference type="ARBA" id="ARBA00004651"/>
    </source>
</evidence>
<name>A0A0S4XQ20_9BACT</name>
<evidence type="ECO:0000256" key="5">
    <source>
        <dbReference type="ARBA" id="ARBA00023136"/>
    </source>
</evidence>
<protein>
    <submittedName>
        <fullName evidence="8">Putative capsular exopolysaccharide family (Fragment 2)</fullName>
        <ecNumber evidence="8">2.7.10.2</ecNumber>
    </submittedName>
</protein>
<dbReference type="GO" id="GO:0004715">
    <property type="term" value="F:non-membrane spanning protein tyrosine kinase activity"/>
    <property type="evidence" value="ECO:0007669"/>
    <property type="project" value="UniProtKB-EC"/>
</dbReference>
<feature type="transmembrane region" description="Helical" evidence="6">
    <location>
        <begin position="32"/>
        <end position="51"/>
    </location>
</feature>
<dbReference type="InterPro" id="IPR003856">
    <property type="entry name" value="LPS_length_determ_N"/>
</dbReference>
<evidence type="ECO:0000256" key="3">
    <source>
        <dbReference type="ARBA" id="ARBA00022692"/>
    </source>
</evidence>
<dbReference type="Pfam" id="PF02706">
    <property type="entry name" value="Wzz"/>
    <property type="match status" value="1"/>
</dbReference>
<dbReference type="PANTHER" id="PTHR32309">
    <property type="entry name" value="TYROSINE-PROTEIN KINASE"/>
    <property type="match status" value="1"/>
</dbReference>
<evidence type="ECO:0000313" key="8">
    <source>
        <dbReference type="EMBL" id="CUV66423.1"/>
    </source>
</evidence>
<dbReference type="InterPro" id="IPR050445">
    <property type="entry name" value="Bact_polysacc_biosynth/exp"/>
</dbReference>
<evidence type="ECO:0000259" key="7">
    <source>
        <dbReference type="Pfam" id="PF02706"/>
    </source>
</evidence>
<evidence type="ECO:0000256" key="6">
    <source>
        <dbReference type="SAM" id="Phobius"/>
    </source>
</evidence>
<proteinExistence type="predicted"/>
<dbReference type="EMBL" id="FAXN01000087">
    <property type="protein sequence ID" value="CUV66423.1"/>
    <property type="molecule type" value="Genomic_DNA"/>
</dbReference>
<reference evidence="8" key="1">
    <citation type="submission" date="2015-11" db="EMBL/GenBank/DDBJ databases">
        <authorList>
            <person name="Zhang Y."/>
            <person name="Guo Z."/>
        </authorList>
    </citation>
    <scope>NUCLEOTIDE SEQUENCE</scope>
    <source>
        <strain evidence="8">BN30871</strain>
    </source>
</reference>
<feature type="domain" description="Polysaccharide chain length determinant N-terminal" evidence="7">
    <location>
        <begin position="16"/>
        <end position="109"/>
    </location>
</feature>
<keyword evidence="5 6" id="KW-0472">Membrane</keyword>
<keyword evidence="3 6" id="KW-0812">Transmembrane</keyword>
<accession>A0A0S4XQ20</accession>
<comment type="subcellular location">
    <subcellularLocation>
        <location evidence="1">Cell membrane</location>
        <topology evidence="1">Multi-pass membrane protein</topology>
    </subcellularLocation>
</comment>
<keyword evidence="2" id="KW-1003">Cell membrane</keyword>
<keyword evidence="4 6" id="KW-1133">Transmembrane helix</keyword>